<dbReference type="SUPFAM" id="SSF56808">
    <property type="entry name" value="Ribosomal protein L1"/>
    <property type="match status" value="1"/>
</dbReference>
<dbReference type="EMBL" id="JAGQLI010000012">
    <property type="protein sequence ID" value="MCA9378823.1"/>
    <property type="molecule type" value="Genomic_DNA"/>
</dbReference>
<evidence type="ECO:0000256" key="1">
    <source>
        <dbReference type="ARBA" id="ARBA00010531"/>
    </source>
</evidence>
<dbReference type="GO" id="GO:0006412">
    <property type="term" value="P:translation"/>
    <property type="evidence" value="ECO:0007669"/>
    <property type="project" value="InterPro"/>
</dbReference>
<dbReference type="InterPro" id="IPR016095">
    <property type="entry name" value="Ribosomal_uL1_3-a/b-sand"/>
</dbReference>
<dbReference type="Gene3D" id="3.30.190.20">
    <property type="match status" value="1"/>
</dbReference>
<dbReference type="PANTHER" id="PTHR36427:SF3">
    <property type="entry name" value="LARGE RIBOSOMAL SUBUNIT PROTEIN UL1M"/>
    <property type="match status" value="1"/>
</dbReference>
<evidence type="ECO:0000313" key="7">
    <source>
        <dbReference type="EMBL" id="MCA9378823.1"/>
    </source>
</evidence>
<dbReference type="PIRSF" id="PIRSF002155">
    <property type="entry name" value="Ribosomal_L1"/>
    <property type="match status" value="1"/>
</dbReference>
<dbReference type="GO" id="GO:0003723">
    <property type="term" value="F:RNA binding"/>
    <property type="evidence" value="ECO:0007669"/>
    <property type="project" value="InterPro"/>
</dbReference>
<protein>
    <recommendedName>
        <fullName evidence="6">Ribosomal protein</fullName>
    </recommendedName>
</protein>
<dbReference type="Gene3D" id="3.40.50.790">
    <property type="match status" value="1"/>
</dbReference>
<dbReference type="InterPro" id="IPR002143">
    <property type="entry name" value="Ribosomal_uL1"/>
</dbReference>
<dbReference type="InterPro" id="IPR023674">
    <property type="entry name" value="Ribosomal_uL1-like"/>
</dbReference>
<dbReference type="InterPro" id="IPR028364">
    <property type="entry name" value="Ribosomal_uL1/biogenesis"/>
</dbReference>
<dbReference type="Pfam" id="PF00687">
    <property type="entry name" value="Ribosomal_L1"/>
    <property type="match status" value="1"/>
</dbReference>
<dbReference type="GO" id="GO:0015934">
    <property type="term" value="C:large ribosomal subunit"/>
    <property type="evidence" value="ECO:0007669"/>
    <property type="project" value="InterPro"/>
</dbReference>
<evidence type="ECO:0000256" key="3">
    <source>
        <dbReference type="ARBA" id="ARBA00022845"/>
    </source>
</evidence>
<dbReference type="GO" id="GO:0006417">
    <property type="term" value="P:regulation of translation"/>
    <property type="evidence" value="ECO:0007669"/>
    <property type="project" value="UniProtKB-KW"/>
</dbReference>
<evidence type="ECO:0000256" key="4">
    <source>
        <dbReference type="ARBA" id="ARBA00022980"/>
    </source>
</evidence>
<dbReference type="AlphaFoldDB" id="A0A955ICK4"/>
<dbReference type="PANTHER" id="PTHR36427">
    <property type="entry name" value="54S RIBOSOMAL PROTEIN L1, MITOCHONDRIAL"/>
    <property type="match status" value="1"/>
</dbReference>
<evidence type="ECO:0000256" key="6">
    <source>
        <dbReference type="RuleBase" id="RU000659"/>
    </source>
</evidence>
<gene>
    <name evidence="7" type="ORF">KC640_00185</name>
</gene>
<evidence type="ECO:0000313" key="8">
    <source>
        <dbReference type="Proteomes" id="UP000760819"/>
    </source>
</evidence>
<keyword evidence="4 6" id="KW-0689">Ribosomal protein</keyword>
<reference evidence="7" key="2">
    <citation type="journal article" date="2021" name="Microbiome">
        <title>Successional dynamics and alternative stable states in a saline activated sludge microbial community over 9 years.</title>
        <authorList>
            <person name="Wang Y."/>
            <person name="Ye J."/>
            <person name="Ju F."/>
            <person name="Liu L."/>
            <person name="Boyd J.A."/>
            <person name="Deng Y."/>
            <person name="Parks D.H."/>
            <person name="Jiang X."/>
            <person name="Yin X."/>
            <person name="Woodcroft B.J."/>
            <person name="Tyson G.W."/>
            <person name="Hugenholtz P."/>
            <person name="Polz M.F."/>
            <person name="Zhang T."/>
        </authorList>
    </citation>
    <scope>NUCLEOTIDE SEQUENCE</scope>
    <source>
        <strain evidence="7">HKST-UBA12</strain>
    </source>
</reference>
<keyword evidence="3" id="KW-0810">Translation regulation</keyword>
<keyword evidence="2" id="KW-0678">Repressor</keyword>
<keyword evidence="5 6" id="KW-0687">Ribonucleoprotein</keyword>
<sequence>MENLDPTKKYSLAEAAELLPTLSTSKFVGSVDIDIVLNLTEKQKKESVRGSVVFSNRFGKEVTAIVFADEKDSAAALKAGAKAAGLEDLVKKVEDGKIEFDVAIATPAVMPKIARLGKVLGPKGLMPNPANGTVTADIAKAIESFKGGKQNFKMSEQGVIRMRVAKLDMSAEQIAANIMDLLKVVFVAARKLNPQPFKRITLSPTMGKGIKLDIAALSSELK</sequence>
<dbReference type="FunFam" id="3.40.50.790:FF:000001">
    <property type="entry name" value="50S ribosomal protein L1"/>
    <property type="match status" value="1"/>
</dbReference>
<comment type="caution">
    <text evidence="7">The sequence shown here is derived from an EMBL/GenBank/DDBJ whole genome shotgun (WGS) entry which is preliminary data.</text>
</comment>
<dbReference type="Proteomes" id="UP000760819">
    <property type="component" value="Unassembled WGS sequence"/>
</dbReference>
<name>A0A955ICK4_9BACT</name>
<dbReference type="CDD" id="cd00403">
    <property type="entry name" value="Ribosomal_L1"/>
    <property type="match status" value="1"/>
</dbReference>
<comment type="similarity">
    <text evidence="1 6">Belongs to the universal ribosomal protein uL1 family.</text>
</comment>
<dbReference type="PROSITE" id="PS01199">
    <property type="entry name" value="RIBOSOMAL_L1"/>
    <property type="match status" value="1"/>
</dbReference>
<dbReference type="InterPro" id="IPR023673">
    <property type="entry name" value="Ribosomal_uL1_CS"/>
</dbReference>
<accession>A0A955ICK4</accession>
<dbReference type="GO" id="GO:0003735">
    <property type="term" value="F:structural constituent of ribosome"/>
    <property type="evidence" value="ECO:0007669"/>
    <property type="project" value="InterPro"/>
</dbReference>
<evidence type="ECO:0000256" key="5">
    <source>
        <dbReference type="ARBA" id="ARBA00023274"/>
    </source>
</evidence>
<reference evidence="7" key="1">
    <citation type="submission" date="2020-04" db="EMBL/GenBank/DDBJ databases">
        <authorList>
            <person name="Zhang T."/>
        </authorList>
    </citation>
    <scope>NUCLEOTIDE SEQUENCE</scope>
    <source>
        <strain evidence="7">HKST-UBA12</strain>
    </source>
</reference>
<organism evidence="7 8">
    <name type="scientific">Candidatus Dojkabacteria bacterium</name>
    <dbReference type="NCBI Taxonomy" id="2099670"/>
    <lineage>
        <taxon>Bacteria</taxon>
        <taxon>Candidatus Dojkabacteria</taxon>
    </lineage>
</organism>
<evidence type="ECO:0000256" key="2">
    <source>
        <dbReference type="ARBA" id="ARBA00022491"/>
    </source>
</evidence>
<proteinExistence type="inferred from homology"/>